<dbReference type="InterPro" id="IPR043472">
    <property type="entry name" value="Macro_dom-like"/>
</dbReference>
<dbReference type="Pfam" id="PF10021">
    <property type="entry name" value="PARG_cat_microb"/>
    <property type="match status" value="1"/>
</dbReference>
<dbReference type="InterPro" id="IPR012664">
    <property type="entry name" value="CHP02452"/>
</dbReference>
<dbReference type="EMBL" id="QPFP01000003">
    <property type="protein sequence ID" value="TEB38085.1"/>
    <property type="molecule type" value="Genomic_DNA"/>
</dbReference>
<dbReference type="AlphaFoldDB" id="A0A4Y7TV83"/>
<dbReference type="PANTHER" id="PTHR35596">
    <property type="entry name" value="DUF2263 DOMAIN-CONTAINING PROTEIN"/>
    <property type="match status" value="1"/>
</dbReference>
<evidence type="ECO:0000313" key="3">
    <source>
        <dbReference type="Proteomes" id="UP000298030"/>
    </source>
</evidence>
<feature type="domain" description="Microbial-type PARG catalytic" evidence="1">
    <location>
        <begin position="3"/>
        <end position="166"/>
    </location>
</feature>
<proteinExistence type="predicted"/>
<comment type="caution">
    <text evidence="2">The sequence shown here is derived from an EMBL/GenBank/DDBJ whole genome shotgun (WGS) entry which is preliminary data.</text>
</comment>
<name>A0A4Y7TV83_COPMI</name>
<dbReference type="InterPro" id="IPR019261">
    <property type="entry name" value="PARG_cat_microbial"/>
</dbReference>
<feature type="non-terminal residue" evidence="2">
    <location>
        <position position="1"/>
    </location>
</feature>
<dbReference type="NCBIfam" id="TIGR02452">
    <property type="entry name" value="TIGR02452 family protein"/>
    <property type="match status" value="1"/>
</dbReference>
<reference evidence="2 3" key="1">
    <citation type="journal article" date="2019" name="Nat. Ecol. Evol.">
        <title>Megaphylogeny resolves global patterns of mushroom evolution.</title>
        <authorList>
            <person name="Varga T."/>
            <person name="Krizsan K."/>
            <person name="Foldi C."/>
            <person name="Dima B."/>
            <person name="Sanchez-Garcia M."/>
            <person name="Sanchez-Ramirez S."/>
            <person name="Szollosi G.J."/>
            <person name="Szarkandi J.G."/>
            <person name="Papp V."/>
            <person name="Albert L."/>
            <person name="Andreopoulos W."/>
            <person name="Angelini C."/>
            <person name="Antonin V."/>
            <person name="Barry K.W."/>
            <person name="Bougher N.L."/>
            <person name="Buchanan P."/>
            <person name="Buyck B."/>
            <person name="Bense V."/>
            <person name="Catcheside P."/>
            <person name="Chovatia M."/>
            <person name="Cooper J."/>
            <person name="Damon W."/>
            <person name="Desjardin D."/>
            <person name="Finy P."/>
            <person name="Geml J."/>
            <person name="Haridas S."/>
            <person name="Hughes K."/>
            <person name="Justo A."/>
            <person name="Karasinski D."/>
            <person name="Kautmanova I."/>
            <person name="Kiss B."/>
            <person name="Kocsube S."/>
            <person name="Kotiranta H."/>
            <person name="LaButti K.M."/>
            <person name="Lechner B.E."/>
            <person name="Liimatainen K."/>
            <person name="Lipzen A."/>
            <person name="Lukacs Z."/>
            <person name="Mihaltcheva S."/>
            <person name="Morgado L.N."/>
            <person name="Niskanen T."/>
            <person name="Noordeloos M.E."/>
            <person name="Ohm R.A."/>
            <person name="Ortiz-Santana B."/>
            <person name="Ovrebo C."/>
            <person name="Racz N."/>
            <person name="Riley R."/>
            <person name="Savchenko A."/>
            <person name="Shiryaev A."/>
            <person name="Soop K."/>
            <person name="Spirin V."/>
            <person name="Szebenyi C."/>
            <person name="Tomsovsky M."/>
            <person name="Tulloss R.E."/>
            <person name="Uehling J."/>
            <person name="Grigoriev I.V."/>
            <person name="Vagvolgyi C."/>
            <person name="Papp T."/>
            <person name="Martin F.M."/>
            <person name="Miettinen O."/>
            <person name="Hibbett D.S."/>
            <person name="Nagy L.G."/>
        </authorList>
    </citation>
    <scope>NUCLEOTIDE SEQUENCE [LARGE SCALE GENOMIC DNA]</scope>
    <source>
        <strain evidence="2 3">FP101781</strain>
    </source>
</reference>
<sequence>EIAHTTIATIDHGSFELDGQVYELETTKEALIEGTLYYPPDSELGEWPKEPTSRAGAKAPKYTTEVSIVQCSTLEGCHSLHSALAALEGDGDKRIGVLNFASAKKPGGGFLTGAQAQEETIARSSTLYASLMIDTAQEFYHLHHEGPKDGFYTHGMIYSPHVHLLRYDSGDWHPPFEVEVVTSPAVNAGDVRRKTYGENPDAVEAEIEHVMKERMARVLYLFENQGVRNLILGSFGTGVFQNSVELVAKLWVELLTADGSRFKQSFERVLFAIIDTPTVTKFRDVF</sequence>
<dbReference type="PANTHER" id="PTHR35596:SF1">
    <property type="entry name" value="MICROBIAL-TYPE PARG CATALYTIC DOMAIN-CONTAINING PROTEIN"/>
    <property type="match status" value="1"/>
</dbReference>
<evidence type="ECO:0000313" key="2">
    <source>
        <dbReference type="EMBL" id="TEB38085.1"/>
    </source>
</evidence>
<evidence type="ECO:0000259" key="1">
    <source>
        <dbReference type="Pfam" id="PF10021"/>
    </source>
</evidence>
<dbReference type="SUPFAM" id="SSF52949">
    <property type="entry name" value="Macro domain-like"/>
    <property type="match status" value="1"/>
</dbReference>
<organism evidence="2 3">
    <name type="scientific">Coprinellus micaceus</name>
    <name type="common">Glistening ink-cap mushroom</name>
    <name type="synonym">Coprinus micaceus</name>
    <dbReference type="NCBI Taxonomy" id="71717"/>
    <lineage>
        <taxon>Eukaryota</taxon>
        <taxon>Fungi</taxon>
        <taxon>Dikarya</taxon>
        <taxon>Basidiomycota</taxon>
        <taxon>Agaricomycotina</taxon>
        <taxon>Agaricomycetes</taxon>
        <taxon>Agaricomycetidae</taxon>
        <taxon>Agaricales</taxon>
        <taxon>Agaricineae</taxon>
        <taxon>Psathyrellaceae</taxon>
        <taxon>Coprinellus</taxon>
    </lineage>
</organism>
<dbReference type="STRING" id="71717.A0A4Y7TV83"/>
<keyword evidence="3" id="KW-1185">Reference proteome</keyword>
<dbReference type="PIRSF" id="PIRSF014899">
    <property type="entry name" value="UCP014899"/>
    <property type="match status" value="1"/>
</dbReference>
<protein>
    <recommendedName>
        <fullName evidence="1">Microbial-type PARG catalytic domain-containing protein</fullName>
    </recommendedName>
</protein>
<dbReference type="Gene3D" id="3.40.220.10">
    <property type="entry name" value="Leucine Aminopeptidase, subunit E, domain 1"/>
    <property type="match status" value="1"/>
</dbReference>
<accession>A0A4Y7TV83</accession>
<dbReference type="Proteomes" id="UP000298030">
    <property type="component" value="Unassembled WGS sequence"/>
</dbReference>
<dbReference type="OrthoDB" id="9985428at2759"/>
<gene>
    <name evidence="2" type="ORF">FA13DRAFT_1603535</name>
</gene>
<feature type="non-terminal residue" evidence="2">
    <location>
        <position position="286"/>
    </location>
</feature>